<keyword evidence="3" id="KW-1185">Reference proteome</keyword>
<feature type="compositionally biased region" description="Basic and acidic residues" evidence="1">
    <location>
        <begin position="59"/>
        <end position="68"/>
    </location>
</feature>
<dbReference type="OrthoDB" id="2554293at2759"/>
<gene>
    <name evidence="2" type="ORF">PHLGIDRAFT_34189</name>
</gene>
<proteinExistence type="predicted"/>
<dbReference type="HOGENOM" id="CLU_017726_0_0_1"/>
<feature type="compositionally biased region" description="Basic and acidic residues" evidence="1">
    <location>
        <begin position="537"/>
        <end position="569"/>
    </location>
</feature>
<feature type="region of interest" description="Disordered" evidence="1">
    <location>
        <begin position="53"/>
        <end position="90"/>
    </location>
</feature>
<evidence type="ECO:0000256" key="1">
    <source>
        <dbReference type="SAM" id="MobiDB-lite"/>
    </source>
</evidence>
<feature type="region of interest" description="Disordered" evidence="1">
    <location>
        <begin position="519"/>
        <end position="582"/>
    </location>
</feature>
<dbReference type="EMBL" id="KN840461">
    <property type="protein sequence ID" value="KIP09802.1"/>
    <property type="molecule type" value="Genomic_DNA"/>
</dbReference>
<accession>A0A0C3SB75</accession>
<dbReference type="InterPro" id="IPR011990">
    <property type="entry name" value="TPR-like_helical_dom_sf"/>
</dbReference>
<name>A0A0C3SB75_PHLG1</name>
<dbReference type="STRING" id="745531.A0A0C3SB75"/>
<evidence type="ECO:0000313" key="3">
    <source>
        <dbReference type="Proteomes" id="UP000053257"/>
    </source>
</evidence>
<protein>
    <submittedName>
        <fullName evidence="2">Uncharacterized protein</fullName>
    </submittedName>
</protein>
<reference evidence="2 3" key="1">
    <citation type="journal article" date="2014" name="PLoS Genet.">
        <title>Analysis of the Phlebiopsis gigantea genome, transcriptome and secretome provides insight into its pioneer colonization strategies of wood.</title>
        <authorList>
            <person name="Hori C."/>
            <person name="Ishida T."/>
            <person name="Igarashi K."/>
            <person name="Samejima M."/>
            <person name="Suzuki H."/>
            <person name="Master E."/>
            <person name="Ferreira P."/>
            <person name="Ruiz-Duenas F.J."/>
            <person name="Held B."/>
            <person name="Canessa P."/>
            <person name="Larrondo L.F."/>
            <person name="Schmoll M."/>
            <person name="Druzhinina I.S."/>
            <person name="Kubicek C.P."/>
            <person name="Gaskell J.A."/>
            <person name="Kersten P."/>
            <person name="St John F."/>
            <person name="Glasner J."/>
            <person name="Sabat G."/>
            <person name="Splinter BonDurant S."/>
            <person name="Syed K."/>
            <person name="Yadav J."/>
            <person name="Mgbeahuruike A.C."/>
            <person name="Kovalchuk A."/>
            <person name="Asiegbu F.O."/>
            <person name="Lackner G."/>
            <person name="Hoffmeister D."/>
            <person name="Rencoret J."/>
            <person name="Gutierrez A."/>
            <person name="Sun H."/>
            <person name="Lindquist E."/>
            <person name="Barry K."/>
            <person name="Riley R."/>
            <person name="Grigoriev I.V."/>
            <person name="Henrissat B."/>
            <person name="Kues U."/>
            <person name="Berka R.M."/>
            <person name="Martinez A.T."/>
            <person name="Covert S.F."/>
            <person name="Blanchette R.A."/>
            <person name="Cullen D."/>
        </authorList>
    </citation>
    <scope>NUCLEOTIDE SEQUENCE [LARGE SCALE GENOMIC DNA]</scope>
    <source>
        <strain evidence="2 3">11061_1 CR5-6</strain>
    </source>
</reference>
<dbReference type="AlphaFoldDB" id="A0A0C3SB75"/>
<dbReference type="Proteomes" id="UP000053257">
    <property type="component" value="Unassembled WGS sequence"/>
</dbReference>
<organism evidence="2 3">
    <name type="scientific">Phlebiopsis gigantea (strain 11061_1 CR5-6)</name>
    <name type="common">White-rot fungus</name>
    <name type="synonym">Peniophora gigantea</name>
    <dbReference type="NCBI Taxonomy" id="745531"/>
    <lineage>
        <taxon>Eukaryota</taxon>
        <taxon>Fungi</taxon>
        <taxon>Dikarya</taxon>
        <taxon>Basidiomycota</taxon>
        <taxon>Agaricomycotina</taxon>
        <taxon>Agaricomycetes</taxon>
        <taxon>Polyporales</taxon>
        <taxon>Phanerochaetaceae</taxon>
        <taxon>Phlebiopsis</taxon>
    </lineage>
</organism>
<sequence>MQCIWSTAARTTPWQYVRWRTNLLARDKTRFPRTMLRKSSITSSMRRATFSTTAPQKDMSSHHNHFGESGEPSTASLREEDSPPHPMTAAQLSRAAAAAVRQCVPPDALYIVNSLHFSTYGELKENALRVLDETRRSTGLPFQKYVEFQPIEFGQPVSPRLSAHCFLHMLIRRGHSYQASNFAQLMVENGLRVKTLTMESVIKAVCASDHGGLLARHQAWAHPSGPAPSLKFSQELFYNIGHEAAFRILQLAREQGQRRTEAMYDTLISACLLQGEIIIAALLFACLAKDWQVRSAAKKLANSNPAQEACSVDIPPGEAARQAEVDRRLQWMKKNLPAQSILYTPYPDVILLKKITHRIELAFAQNLPPDKEDGELQEAMQALAVLTGLIEDGHIHFGKISPILRALYHSPKGETRVWKYRRKELVSVRAHTYFHNFLLRLIRSLRDPSLMATPRLDYRACNSLLHYSLRHRLSPKLAADVMEYMLNERGFRPDIVTMNVLLRSGTILRREDLVGYAIKGIRPPPGSEGEDNNLNPERGDSGFRREYEDNGLAPEHEHSGLDPRDDPEHNMPAPSLRAKEGTPHWRFEKAMVRLTAEPFRAVSKVPDLSFPLQADEGTIVSYISHLASTGGAQLIAEVLFDIIPELVIVPHPDWGAVPVEERHTRRLPVSRKEALQQAVLLGPRLFSAVLNALAKCGKVGLAERVWILAKTAEKVSWVEGFTPGADPWYLPIAAYTSMMQCYADQSRRGLPCRHVHEDGGVVWIPREKDRVTNWGMLQHRGRAASGNVRNRRDGAKAMGSLILRNLVSSGKLVVRQLLHLEQLLPSRPANGLVTRPEPDARFWNAALALFRPAPWMLPRRPRNRFSRTRRFLRWSLEKFRRTGSKSMHWDPVLQEIVEAMLKNGYPLPPAFRHLFIGRYAQATNHFPPPVALDRSPFAFPRPRYRHRPHALPTSKTRGLPLRRTVPWPPRKFVHARA</sequence>
<dbReference type="Gene3D" id="1.25.40.10">
    <property type="entry name" value="Tetratricopeptide repeat domain"/>
    <property type="match status" value="1"/>
</dbReference>
<evidence type="ECO:0000313" key="2">
    <source>
        <dbReference type="EMBL" id="KIP09802.1"/>
    </source>
</evidence>